<dbReference type="GO" id="GO:0016301">
    <property type="term" value="F:kinase activity"/>
    <property type="evidence" value="ECO:0007669"/>
    <property type="project" value="UniProtKB-KW"/>
</dbReference>
<reference evidence="13 14" key="1">
    <citation type="submission" date="2024-04" db="EMBL/GenBank/DDBJ databases">
        <title>whole genome sequencing of Lutimonas vermicola strain IMCC1616.</title>
        <authorList>
            <person name="Bae S.S."/>
        </authorList>
    </citation>
    <scope>NUCLEOTIDE SEQUENCE [LARGE SCALE GENOMIC DNA]</scope>
    <source>
        <strain evidence="13 14">IMCC1616</strain>
    </source>
</reference>
<keyword evidence="11" id="KW-1208">Phospholipid metabolism</keyword>
<evidence type="ECO:0000256" key="8">
    <source>
        <dbReference type="ARBA" id="ARBA00022842"/>
    </source>
</evidence>
<dbReference type="SMART" id="SM00046">
    <property type="entry name" value="DAGKc"/>
    <property type="match status" value="1"/>
</dbReference>
<gene>
    <name evidence="13" type="ORF">AABB81_13000</name>
</gene>
<evidence type="ECO:0000256" key="11">
    <source>
        <dbReference type="ARBA" id="ARBA00023264"/>
    </source>
</evidence>
<keyword evidence="14" id="KW-1185">Reference proteome</keyword>
<name>A0ABU9L6D5_9FLAO</name>
<accession>A0ABU9L6D5</accession>
<dbReference type="Pfam" id="PF19279">
    <property type="entry name" value="YegS_C"/>
    <property type="match status" value="1"/>
</dbReference>
<evidence type="ECO:0000256" key="10">
    <source>
        <dbReference type="ARBA" id="ARBA00023209"/>
    </source>
</evidence>
<evidence type="ECO:0000313" key="14">
    <source>
        <dbReference type="Proteomes" id="UP001474120"/>
    </source>
</evidence>
<dbReference type="PROSITE" id="PS50146">
    <property type="entry name" value="DAGK"/>
    <property type="match status" value="1"/>
</dbReference>
<dbReference type="InterPro" id="IPR050187">
    <property type="entry name" value="Lipid_Phosphate_FormReg"/>
</dbReference>
<evidence type="ECO:0000256" key="4">
    <source>
        <dbReference type="ARBA" id="ARBA00022723"/>
    </source>
</evidence>
<proteinExistence type="predicted"/>
<dbReference type="SUPFAM" id="SSF111331">
    <property type="entry name" value="NAD kinase/diacylglycerol kinase-like"/>
    <property type="match status" value="1"/>
</dbReference>
<dbReference type="PANTHER" id="PTHR12358:SF106">
    <property type="entry name" value="LIPID KINASE YEGS"/>
    <property type="match status" value="1"/>
</dbReference>
<dbReference type="EMBL" id="JBCDNA010000003">
    <property type="protein sequence ID" value="MEL4456820.1"/>
    <property type="molecule type" value="Genomic_DNA"/>
</dbReference>
<dbReference type="InterPro" id="IPR017438">
    <property type="entry name" value="ATP-NAD_kinase_N"/>
</dbReference>
<evidence type="ECO:0000256" key="2">
    <source>
        <dbReference type="ARBA" id="ARBA00022516"/>
    </source>
</evidence>
<dbReference type="InterPro" id="IPR016064">
    <property type="entry name" value="NAD/diacylglycerol_kinase_sf"/>
</dbReference>
<keyword evidence="9" id="KW-0443">Lipid metabolism</keyword>
<protein>
    <submittedName>
        <fullName evidence="13">Diacylglycerol kinase family protein</fullName>
    </submittedName>
</protein>
<comment type="caution">
    <text evidence="13">The sequence shown here is derived from an EMBL/GenBank/DDBJ whole genome shotgun (WGS) entry which is preliminary data.</text>
</comment>
<dbReference type="Pfam" id="PF00781">
    <property type="entry name" value="DAGK_cat"/>
    <property type="match status" value="1"/>
</dbReference>
<organism evidence="13 14">
    <name type="scientific">Lutimonas vermicola</name>
    <dbReference type="NCBI Taxonomy" id="414288"/>
    <lineage>
        <taxon>Bacteria</taxon>
        <taxon>Pseudomonadati</taxon>
        <taxon>Bacteroidota</taxon>
        <taxon>Flavobacteriia</taxon>
        <taxon>Flavobacteriales</taxon>
        <taxon>Flavobacteriaceae</taxon>
        <taxon>Lutimonas</taxon>
    </lineage>
</organism>
<keyword evidence="8" id="KW-0460">Magnesium</keyword>
<keyword evidence="5" id="KW-0547">Nucleotide-binding</keyword>
<evidence type="ECO:0000256" key="5">
    <source>
        <dbReference type="ARBA" id="ARBA00022741"/>
    </source>
</evidence>
<dbReference type="RefSeq" id="WP_342160985.1">
    <property type="nucleotide sequence ID" value="NZ_JBCDNA010000003.1"/>
</dbReference>
<feature type="domain" description="DAGKc" evidence="12">
    <location>
        <begin position="5"/>
        <end position="143"/>
    </location>
</feature>
<evidence type="ECO:0000256" key="7">
    <source>
        <dbReference type="ARBA" id="ARBA00022840"/>
    </source>
</evidence>
<dbReference type="InterPro" id="IPR001206">
    <property type="entry name" value="Diacylglycerol_kinase_cat_dom"/>
</dbReference>
<evidence type="ECO:0000313" key="13">
    <source>
        <dbReference type="EMBL" id="MEL4456820.1"/>
    </source>
</evidence>
<evidence type="ECO:0000256" key="3">
    <source>
        <dbReference type="ARBA" id="ARBA00022679"/>
    </source>
</evidence>
<sequence>MKNESIKRRWYTIFNPSSGGGTKQNKIDRILSSLKQHQISYEFIVTQYTHHEEQLVQSAIDQGYLNFICIGGDGTIHHMINGIMKQKNVASDQITLAVIPIGTGNDWVKNYRIPKDPEKAIRLIHNNKIIYQDIGKISFLDDHKEVYFNNAAGIGFDAFVVKNISKYKKWGSLAYIIAALVSLKTYTPGKITYVSDTDKKTSRMFLIALGICKFSGAGMQLTDYKNHKKGYLDITFVKPISLSKVITQIFKLYNGKIATVEEAVCFHSKKFKADNNTSCYIQADGELVGRGNAQFNLIYNAVQFIIP</sequence>
<evidence type="ECO:0000259" key="12">
    <source>
        <dbReference type="PROSITE" id="PS50146"/>
    </source>
</evidence>
<dbReference type="Gene3D" id="3.40.50.10330">
    <property type="entry name" value="Probable inorganic polyphosphate/atp-NAD kinase, domain 1"/>
    <property type="match status" value="1"/>
</dbReference>
<keyword evidence="4" id="KW-0479">Metal-binding</keyword>
<keyword evidence="2" id="KW-0444">Lipid biosynthesis</keyword>
<dbReference type="Gene3D" id="2.60.200.40">
    <property type="match status" value="1"/>
</dbReference>
<keyword evidence="6 13" id="KW-0418">Kinase</keyword>
<keyword evidence="3" id="KW-0808">Transferase</keyword>
<dbReference type="NCBIfam" id="TIGR00147">
    <property type="entry name" value="YegS/Rv2252/BmrU family lipid kinase"/>
    <property type="match status" value="1"/>
</dbReference>
<keyword evidence="7" id="KW-0067">ATP-binding</keyword>
<evidence type="ECO:0000256" key="9">
    <source>
        <dbReference type="ARBA" id="ARBA00023098"/>
    </source>
</evidence>
<dbReference type="InterPro" id="IPR005218">
    <property type="entry name" value="Diacylglycerol/lipid_kinase"/>
</dbReference>
<evidence type="ECO:0000256" key="6">
    <source>
        <dbReference type="ARBA" id="ARBA00022777"/>
    </source>
</evidence>
<evidence type="ECO:0000256" key="1">
    <source>
        <dbReference type="ARBA" id="ARBA00001946"/>
    </source>
</evidence>
<comment type="cofactor">
    <cofactor evidence="1">
        <name>Mg(2+)</name>
        <dbReference type="ChEBI" id="CHEBI:18420"/>
    </cofactor>
</comment>
<dbReference type="Proteomes" id="UP001474120">
    <property type="component" value="Unassembled WGS sequence"/>
</dbReference>
<keyword evidence="10" id="KW-0594">Phospholipid biosynthesis</keyword>
<dbReference type="InterPro" id="IPR045540">
    <property type="entry name" value="YegS/DAGK_C"/>
</dbReference>
<dbReference type="PANTHER" id="PTHR12358">
    <property type="entry name" value="SPHINGOSINE KINASE"/>
    <property type="match status" value="1"/>
</dbReference>